<dbReference type="EMBL" id="JAUEPU010000001">
    <property type="protein sequence ID" value="KAK0506612.1"/>
    <property type="molecule type" value="Genomic_DNA"/>
</dbReference>
<dbReference type="Proteomes" id="UP001175228">
    <property type="component" value="Unassembled WGS sequence"/>
</dbReference>
<name>A0AA39QP85_9AGAR</name>
<protein>
    <recommendedName>
        <fullName evidence="3">F-box domain-containing protein</fullName>
    </recommendedName>
</protein>
<proteinExistence type="predicted"/>
<dbReference type="AlphaFoldDB" id="A0AA39QP85"/>
<gene>
    <name evidence="1" type="ORF">EDD18DRAFT_1124188</name>
</gene>
<comment type="caution">
    <text evidence="1">The sequence shown here is derived from an EMBL/GenBank/DDBJ whole genome shotgun (WGS) entry which is preliminary data.</text>
</comment>
<reference evidence="1" key="1">
    <citation type="submission" date="2023-06" db="EMBL/GenBank/DDBJ databases">
        <authorList>
            <consortium name="Lawrence Berkeley National Laboratory"/>
            <person name="Ahrendt S."/>
            <person name="Sahu N."/>
            <person name="Indic B."/>
            <person name="Wong-Bajracharya J."/>
            <person name="Merenyi Z."/>
            <person name="Ke H.-M."/>
            <person name="Monk M."/>
            <person name="Kocsube S."/>
            <person name="Drula E."/>
            <person name="Lipzen A."/>
            <person name="Balint B."/>
            <person name="Henrissat B."/>
            <person name="Andreopoulos B."/>
            <person name="Martin F.M."/>
            <person name="Harder C.B."/>
            <person name="Rigling D."/>
            <person name="Ford K.L."/>
            <person name="Foster G.D."/>
            <person name="Pangilinan J."/>
            <person name="Papanicolaou A."/>
            <person name="Barry K."/>
            <person name="LaButti K."/>
            <person name="Viragh M."/>
            <person name="Koriabine M."/>
            <person name="Yan M."/>
            <person name="Riley R."/>
            <person name="Champramary S."/>
            <person name="Plett K.L."/>
            <person name="Tsai I.J."/>
            <person name="Slot J."/>
            <person name="Sipos G."/>
            <person name="Plett J."/>
            <person name="Nagy L.G."/>
            <person name="Grigoriev I.V."/>
        </authorList>
    </citation>
    <scope>NUCLEOTIDE SEQUENCE</scope>
    <source>
        <strain evidence="1">HWK02</strain>
    </source>
</reference>
<keyword evidence="2" id="KW-1185">Reference proteome</keyword>
<evidence type="ECO:0000313" key="2">
    <source>
        <dbReference type="Proteomes" id="UP001175228"/>
    </source>
</evidence>
<evidence type="ECO:0008006" key="3">
    <source>
        <dbReference type="Google" id="ProtNLM"/>
    </source>
</evidence>
<evidence type="ECO:0000313" key="1">
    <source>
        <dbReference type="EMBL" id="KAK0506612.1"/>
    </source>
</evidence>
<sequence>MDVVILATTVPTKPSPVEKLPFELLASIFIMLSHEMLSHLDRNSAPWTVTKVCRQWRNVCINSPKAWSILNLTDEIRNIRNALALLRVFLDRSQSSNLHVSVHFYSRGCEHIFQELWKSRSRWESATIRASLHTDQA</sequence>
<organism evidence="1 2">
    <name type="scientific">Armillaria luteobubalina</name>
    <dbReference type="NCBI Taxonomy" id="153913"/>
    <lineage>
        <taxon>Eukaryota</taxon>
        <taxon>Fungi</taxon>
        <taxon>Dikarya</taxon>
        <taxon>Basidiomycota</taxon>
        <taxon>Agaricomycotina</taxon>
        <taxon>Agaricomycetes</taxon>
        <taxon>Agaricomycetidae</taxon>
        <taxon>Agaricales</taxon>
        <taxon>Marasmiineae</taxon>
        <taxon>Physalacriaceae</taxon>
        <taxon>Armillaria</taxon>
    </lineage>
</organism>
<accession>A0AA39QP85</accession>
<dbReference type="Gene3D" id="1.20.1280.50">
    <property type="match status" value="1"/>
</dbReference>